<keyword evidence="2" id="KW-1185">Reference proteome</keyword>
<gene>
    <name evidence="1" type="ORF">kpv522_64</name>
</gene>
<dbReference type="Proteomes" id="UP000224200">
    <property type="component" value="Segment"/>
</dbReference>
<organism evidence="1 2">
    <name type="scientific">Klebsiella phage vB_KpnS_KpV522</name>
    <dbReference type="NCBI Taxonomy" id="1912320"/>
    <lineage>
        <taxon>Viruses</taxon>
        <taxon>Duplodnaviria</taxon>
        <taxon>Heunggongvirae</taxon>
        <taxon>Uroviricota</taxon>
        <taxon>Caudoviricetes</taxon>
        <taxon>Drexlerviridae</taxon>
        <taxon>Webervirus</taxon>
        <taxon>Webervirus KpV522</taxon>
    </lineage>
</organism>
<dbReference type="EMBL" id="KX237515">
    <property type="protein sequence ID" value="AOZ65329.1"/>
    <property type="molecule type" value="Genomic_DNA"/>
</dbReference>
<name>A0A1I9SEQ2_9CAUD</name>
<evidence type="ECO:0000313" key="2">
    <source>
        <dbReference type="Proteomes" id="UP000224200"/>
    </source>
</evidence>
<evidence type="ECO:0000313" key="1">
    <source>
        <dbReference type="EMBL" id="AOZ65329.1"/>
    </source>
</evidence>
<sequence length="153" mass="17759">MFILDIYRFCESRREFTRQDFAKFVYMHRESPRMAKAANVSHRMFASMVSKEFLARSYTNGYLDGKNGVVWCTGPDNREIGFNFRSFEGMDNKYMWEMMHIEQLDDEALFGKAGGRSDNGGSQACLRESDHTRKLLACRAHLAISRHGRDKHG</sequence>
<proteinExistence type="predicted"/>
<reference evidence="1 2" key="1">
    <citation type="submission" date="2016-05" db="EMBL/GenBank/DDBJ databases">
        <title>Complete genome sequence of bacteriophage vB_KpnS_KpV522 lytic for Klebsiella pneumoniae.</title>
        <authorList>
            <person name="Komisarova E.V."/>
            <person name="Krasilnikova V.M."/>
            <person name="Kislichkina A.A."/>
            <person name="Myakinina V.P."/>
            <person name="Volozhantsev N.V."/>
        </authorList>
    </citation>
    <scope>NUCLEOTIDE SEQUENCE [LARGE SCALE GENOMIC DNA]</scope>
</reference>
<protein>
    <submittedName>
        <fullName evidence="1">Uncharacterized protein</fullName>
    </submittedName>
</protein>
<accession>A0A1I9SEQ2</accession>